<dbReference type="GO" id="GO:0031593">
    <property type="term" value="F:polyubiquitin modification-dependent protein binding"/>
    <property type="evidence" value="ECO:0007669"/>
    <property type="project" value="TreeGrafter"/>
</dbReference>
<evidence type="ECO:0000259" key="2">
    <source>
        <dbReference type="PROSITE" id="PS50004"/>
    </source>
</evidence>
<dbReference type="GO" id="GO:0036503">
    <property type="term" value="P:ERAD pathway"/>
    <property type="evidence" value="ECO:0007669"/>
    <property type="project" value="TreeGrafter"/>
</dbReference>
<dbReference type="OrthoDB" id="2419559at2759"/>
<dbReference type="PRINTS" id="PR00360">
    <property type="entry name" value="C2DOMAIN"/>
</dbReference>
<dbReference type="Gene3D" id="3.30.40.10">
    <property type="entry name" value="Zinc/RING finger domain, C3HC4 (zinc finger)"/>
    <property type="match status" value="1"/>
</dbReference>
<dbReference type="CDD" id="cd00030">
    <property type="entry name" value="C2"/>
    <property type="match status" value="1"/>
</dbReference>
<sequence>MKQLKLKEDQEQFSWIFQIAKANPSQEKIIQCTNRVYLPMELREAFFSEKTDTFYKPPLLEIQSLISSDKIVYVGFEDFIKSDTIVVPPWILRFIGEEDEHVKITLIKSLPYCVYVKMTPVQTEFFDEITNPQFCLLNALHRKYNAITQGQIIELEFGGQTCEVLINKCKPVNSVYMLECDPYCDFVGINYVDKYTPLLIGQPTEEIFVEAGQYHYLKLRVANDVCVSVLVIDSKGDTALFASRKDKFPKLNRFYWSSVQYETASSGDLYGPKPVLIPSVQMVECENQLRIQSGLDFRDDEDDNDEEEDDGDEEEEEEEEEEEDDDDDEYIISYITPKKKPNPQASLLSPQVKVSYKRCSNCYDRIPEKEIIKHEKHCKLTIKLCPECNFKVASGFLKKHTLLIHSNVVCSCGLQISSVRNIPMHLSASCPASEEICPVCSVKVKRSEQSRHRLMCDSQQYSCSLCGKRIAGAKMLMHLQPSLHMSKNVREEYKKLTEDIKMNETYFVPGYVYIYLEELSDLIPFDVGGKSDPYVVLNLGGQEFRTEVAHKTLHPVYNRQYKFDFDPKKTKDREVKFEVWDQDRILWDEPVGELLVPFMPNLEKPEEQLREIEEDGADEFLHLGDVLFGILYTTSEDDVDLP</sequence>
<dbReference type="PANTHER" id="PTHR12555:SF13">
    <property type="entry name" value="UBIQUITIN RECOGNITION FACTOR IN ER-ASSOCIATED DEGRADATION PROTEIN 1"/>
    <property type="match status" value="1"/>
</dbReference>
<name>A0A5J4WPW6_9EUKA</name>
<dbReference type="Gene3D" id="2.60.40.150">
    <property type="entry name" value="C2 domain"/>
    <property type="match status" value="1"/>
</dbReference>
<feature type="domain" description="C2" evidence="2">
    <location>
        <begin position="492"/>
        <end position="612"/>
    </location>
</feature>
<dbReference type="EMBL" id="SNRW01001351">
    <property type="protein sequence ID" value="KAA6396743.1"/>
    <property type="molecule type" value="Genomic_DNA"/>
</dbReference>
<feature type="compositionally biased region" description="Acidic residues" evidence="1">
    <location>
        <begin position="298"/>
        <end position="328"/>
    </location>
</feature>
<dbReference type="InterPro" id="IPR013083">
    <property type="entry name" value="Znf_RING/FYVE/PHD"/>
</dbReference>
<dbReference type="Gene3D" id="3.10.330.10">
    <property type="match status" value="1"/>
</dbReference>
<dbReference type="AlphaFoldDB" id="A0A5J4WPW6"/>
<dbReference type="SMART" id="SM00239">
    <property type="entry name" value="C2"/>
    <property type="match status" value="1"/>
</dbReference>
<dbReference type="Proteomes" id="UP000324800">
    <property type="component" value="Unassembled WGS sequence"/>
</dbReference>
<reference evidence="3 4" key="1">
    <citation type="submission" date="2019-03" db="EMBL/GenBank/DDBJ databases">
        <title>Single cell metagenomics reveals metabolic interactions within the superorganism composed of flagellate Streblomastix strix and complex community of Bacteroidetes bacteria on its surface.</title>
        <authorList>
            <person name="Treitli S.C."/>
            <person name="Kolisko M."/>
            <person name="Husnik F."/>
            <person name="Keeling P."/>
            <person name="Hampl V."/>
        </authorList>
    </citation>
    <scope>NUCLEOTIDE SEQUENCE [LARGE SCALE GENOMIC DNA]</scope>
    <source>
        <strain evidence="3">ST1C</strain>
    </source>
</reference>
<gene>
    <name evidence="3" type="ORF">EZS28_007728</name>
</gene>
<dbReference type="Pfam" id="PF00168">
    <property type="entry name" value="C2"/>
    <property type="match status" value="1"/>
</dbReference>
<dbReference type="InterPro" id="IPR055418">
    <property type="entry name" value="UFD1_N2"/>
</dbReference>
<accession>A0A5J4WPW6</accession>
<dbReference type="Pfam" id="PF24842">
    <property type="entry name" value="UFD1_N2"/>
    <property type="match status" value="1"/>
</dbReference>
<dbReference type="InterPro" id="IPR035892">
    <property type="entry name" value="C2_domain_sf"/>
</dbReference>
<proteinExistence type="predicted"/>
<dbReference type="PANTHER" id="PTHR12555">
    <property type="entry name" value="UBIQUITIN FUSION DEGRADATON PROTEIN 1"/>
    <property type="match status" value="1"/>
</dbReference>
<dbReference type="SUPFAM" id="SSF49562">
    <property type="entry name" value="C2 domain (Calcium/lipid-binding domain, CaLB)"/>
    <property type="match status" value="1"/>
</dbReference>
<dbReference type="PROSITE" id="PS50004">
    <property type="entry name" value="C2"/>
    <property type="match status" value="1"/>
</dbReference>
<feature type="region of interest" description="Disordered" evidence="1">
    <location>
        <begin position="294"/>
        <end position="328"/>
    </location>
</feature>
<dbReference type="InterPro" id="IPR004854">
    <property type="entry name" value="Ufd1-like"/>
</dbReference>
<dbReference type="GO" id="GO:0034098">
    <property type="term" value="C:VCP-NPL4-UFD1 AAA ATPase complex"/>
    <property type="evidence" value="ECO:0007669"/>
    <property type="project" value="TreeGrafter"/>
</dbReference>
<evidence type="ECO:0000256" key="1">
    <source>
        <dbReference type="SAM" id="MobiDB-lite"/>
    </source>
</evidence>
<evidence type="ECO:0000313" key="4">
    <source>
        <dbReference type="Proteomes" id="UP000324800"/>
    </source>
</evidence>
<evidence type="ECO:0000313" key="3">
    <source>
        <dbReference type="EMBL" id="KAA6396743.1"/>
    </source>
</evidence>
<dbReference type="GO" id="GO:0006511">
    <property type="term" value="P:ubiquitin-dependent protein catabolic process"/>
    <property type="evidence" value="ECO:0007669"/>
    <property type="project" value="InterPro"/>
</dbReference>
<protein>
    <recommendedName>
        <fullName evidence="2">C2 domain-containing protein</fullName>
    </recommendedName>
</protein>
<comment type="caution">
    <text evidence="3">The sequence shown here is derived from an EMBL/GenBank/DDBJ whole genome shotgun (WGS) entry which is preliminary data.</text>
</comment>
<organism evidence="3 4">
    <name type="scientific">Streblomastix strix</name>
    <dbReference type="NCBI Taxonomy" id="222440"/>
    <lineage>
        <taxon>Eukaryota</taxon>
        <taxon>Metamonada</taxon>
        <taxon>Preaxostyla</taxon>
        <taxon>Oxymonadida</taxon>
        <taxon>Streblomastigidae</taxon>
        <taxon>Streblomastix</taxon>
    </lineage>
</organism>
<dbReference type="InterPro" id="IPR000008">
    <property type="entry name" value="C2_dom"/>
</dbReference>
<feature type="non-terminal residue" evidence="3">
    <location>
        <position position="642"/>
    </location>
</feature>